<dbReference type="InterPro" id="IPR039422">
    <property type="entry name" value="MarR/SlyA-like"/>
</dbReference>
<evidence type="ECO:0000259" key="6">
    <source>
        <dbReference type="PROSITE" id="PS50995"/>
    </source>
</evidence>
<dbReference type="RefSeq" id="WP_345267293.1">
    <property type="nucleotide sequence ID" value="NZ_BAABIM010000003.1"/>
</dbReference>
<keyword evidence="4" id="KW-0238">DNA-binding</keyword>
<evidence type="ECO:0000313" key="7">
    <source>
        <dbReference type="EMBL" id="GAA4690196.1"/>
    </source>
</evidence>
<dbReference type="Gene3D" id="1.10.10.10">
    <property type="entry name" value="Winged helix-like DNA-binding domain superfamily/Winged helix DNA-binding domain"/>
    <property type="match status" value="1"/>
</dbReference>
<dbReference type="PANTHER" id="PTHR33164:SF5">
    <property type="entry name" value="ORGANIC HYDROPEROXIDE RESISTANCE TRANSCRIPTIONAL REGULATOR"/>
    <property type="match status" value="1"/>
</dbReference>
<reference evidence="8" key="1">
    <citation type="journal article" date="2019" name="Int. J. Syst. Evol. Microbiol.">
        <title>The Global Catalogue of Microorganisms (GCM) 10K type strain sequencing project: providing services to taxonomists for standard genome sequencing and annotation.</title>
        <authorList>
            <consortium name="The Broad Institute Genomics Platform"/>
            <consortium name="The Broad Institute Genome Sequencing Center for Infectious Disease"/>
            <person name="Wu L."/>
            <person name="Ma J."/>
        </authorList>
    </citation>
    <scope>NUCLEOTIDE SEQUENCE [LARGE SCALE GENOMIC DNA]</scope>
    <source>
        <strain evidence="8">JCM 18127</strain>
    </source>
</reference>
<feature type="domain" description="HTH marR-type" evidence="6">
    <location>
        <begin position="14"/>
        <end position="144"/>
    </location>
</feature>
<keyword evidence="8" id="KW-1185">Reference proteome</keyword>
<dbReference type="InterPro" id="IPR055166">
    <property type="entry name" value="Transc_reg_Sar_Rot_HTH"/>
</dbReference>
<keyword evidence="5" id="KW-0804">Transcription</keyword>
<keyword evidence="3" id="KW-0805">Transcription regulation</keyword>
<dbReference type="Pfam" id="PF22381">
    <property type="entry name" value="Staph_reg_Sar_Rot"/>
    <property type="match status" value="1"/>
</dbReference>
<dbReference type="SUPFAM" id="SSF46785">
    <property type="entry name" value="Winged helix' DNA-binding domain"/>
    <property type="match status" value="1"/>
</dbReference>
<name>A0ABP8WKY0_9ACTN</name>
<dbReference type="SMART" id="SM00347">
    <property type="entry name" value="HTH_MARR"/>
    <property type="match status" value="1"/>
</dbReference>
<dbReference type="PRINTS" id="PR00598">
    <property type="entry name" value="HTHMARR"/>
</dbReference>
<evidence type="ECO:0000256" key="4">
    <source>
        <dbReference type="ARBA" id="ARBA00023125"/>
    </source>
</evidence>
<dbReference type="InterPro" id="IPR036390">
    <property type="entry name" value="WH_DNA-bd_sf"/>
</dbReference>
<organism evidence="7 8">
    <name type="scientific">Nocardioides nanhaiensis</name>
    <dbReference type="NCBI Taxonomy" id="1476871"/>
    <lineage>
        <taxon>Bacteria</taxon>
        <taxon>Bacillati</taxon>
        <taxon>Actinomycetota</taxon>
        <taxon>Actinomycetes</taxon>
        <taxon>Propionibacteriales</taxon>
        <taxon>Nocardioidaceae</taxon>
        <taxon>Nocardioides</taxon>
    </lineage>
</organism>
<evidence type="ECO:0000256" key="3">
    <source>
        <dbReference type="ARBA" id="ARBA00023015"/>
    </source>
</evidence>
<accession>A0ABP8WKY0</accession>
<dbReference type="EMBL" id="BAABIM010000003">
    <property type="protein sequence ID" value="GAA4690196.1"/>
    <property type="molecule type" value="Genomic_DNA"/>
</dbReference>
<evidence type="ECO:0000256" key="1">
    <source>
        <dbReference type="ARBA" id="ARBA00004496"/>
    </source>
</evidence>
<keyword evidence="2" id="KW-0963">Cytoplasm</keyword>
<evidence type="ECO:0000313" key="8">
    <source>
        <dbReference type="Proteomes" id="UP001500621"/>
    </source>
</evidence>
<dbReference type="PROSITE" id="PS50995">
    <property type="entry name" value="HTH_MARR_2"/>
    <property type="match status" value="1"/>
</dbReference>
<evidence type="ECO:0000256" key="5">
    <source>
        <dbReference type="ARBA" id="ARBA00023163"/>
    </source>
</evidence>
<dbReference type="Proteomes" id="UP001500621">
    <property type="component" value="Unassembled WGS sequence"/>
</dbReference>
<proteinExistence type="predicted"/>
<dbReference type="PANTHER" id="PTHR33164">
    <property type="entry name" value="TRANSCRIPTIONAL REGULATOR, MARR FAMILY"/>
    <property type="match status" value="1"/>
</dbReference>
<evidence type="ECO:0000256" key="2">
    <source>
        <dbReference type="ARBA" id="ARBA00022490"/>
    </source>
</evidence>
<gene>
    <name evidence="7" type="ORF">GCM10023226_30090</name>
</gene>
<comment type="subcellular location">
    <subcellularLocation>
        <location evidence="1">Cytoplasm</location>
    </subcellularLocation>
</comment>
<dbReference type="InterPro" id="IPR000835">
    <property type="entry name" value="HTH_MarR-typ"/>
</dbReference>
<comment type="caution">
    <text evidence="7">The sequence shown here is derived from an EMBL/GenBank/DDBJ whole genome shotgun (WGS) entry which is preliminary data.</text>
</comment>
<protein>
    <submittedName>
        <fullName evidence="7">MarR family transcriptional regulator</fullName>
    </submittedName>
</protein>
<dbReference type="InterPro" id="IPR036388">
    <property type="entry name" value="WH-like_DNA-bd_sf"/>
</dbReference>
<sequence>MTGPAGRDALGGLEDLVCFDLYAASRSVTAAYRPILSELGLTYPQYLVVVLLAEHGHLTISEVARTLRLDHATLTPLLRRLEAAALVTRARDEQDARSVVVRLTDRGRRVGAQRTEIQCRVGELLGLDGAEVAQLQRLLRRVSANLA</sequence>